<dbReference type="InterPro" id="IPR058240">
    <property type="entry name" value="rSAM_sf"/>
</dbReference>
<dbReference type="InterPro" id="IPR013785">
    <property type="entry name" value="Aldolase_TIM"/>
</dbReference>
<evidence type="ECO:0000256" key="3">
    <source>
        <dbReference type="ARBA" id="ARBA00022485"/>
    </source>
</evidence>
<dbReference type="Pfam" id="PF00037">
    <property type="entry name" value="Fer4"/>
    <property type="match status" value="1"/>
</dbReference>
<reference evidence="12 13" key="1">
    <citation type="submission" date="2020-11" db="EMBL/GenBank/DDBJ databases">
        <title>Fusibacter basophilias sp. nov.</title>
        <authorList>
            <person name="Qiu D."/>
        </authorList>
    </citation>
    <scope>NUCLEOTIDE SEQUENCE [LARGE SCALE GENOMIC DNA]</scope>
    <source>
        <strain evidence="12 13">Q10-2</strain>
    </source>
</reference>
<comment type="caution">
    <text evidence="12">The sequence shown here is derived from an EMBL/GenBank/DDBJ whole genome shotgun (WGS) entry which is preliminary data.</text>
</comment>
<feature type="domain" description="Radical SAM core" evidence="11">
    <location>
        <begin position="14"/>
        <end position="293"/>
    </location>
</feature>
<evidence type="ECO:0000256" key="7">
    <source>
        <dbReference type="ARBA" id="ARBA00023004"/>
    </source>
</evidence>
<evidence type="ECO:0000256" key="8">
    <source>
        <dbReference type="ARBA" id="ARBA00023014"/>
    </source>
</evidence>
<keyword evidence="13" id="KW-1185">Reference proteome</keyword>
<dbReference type="PIRSF" id="PIRSF000371">
    <property type="entry name" value="PFL_act_enz"/>
    <property type="match status" value="1"/>
</dbReference>
<evidence type="ECO:0000259" key="11">
    <source>
        <dbReference type="PROSITE" id="PS51918"/>
    </source>
</evidence>
<dbReference type="Gene3D" id="3.20.20.70">
    <property type="entry name" value="Aldolase class I"/>
    <property type="match status" value="1"/>
</dbReference>
<dbReference type="InterPro" id="IPR001989">
    <property type="entry name" value="Radical_activat_CS"/>
</dbReference>
<keyword evidence="6" id="KW-0560">Oxidoreductase</keyword>
<dbReference type="InterPro" id="IPR012839">
    <property type="entry name" value="Organic_radical_activase"/>
</dbReference>
<dbReference type="SUPFAM" id="SSF54862">
    <property type="entry name" value="4Fe-4S ferredoxins"/>
    <property type="match status" value="1"/>
</dbReference>
<dbReference type="SFLD" id="SFLDS00029">
    <property type="entry name" value="Radical_SAM"/>
    <property type="match status" value="1"/>
</dbReference>
<organism evidence="12 13">
    <name type="scientific">Fusibacter ferrireducens</name>
    <dbReference type="NCBI Taxonomy" id="2785058"/>
    <lineage>
        <taxon>Bacteria</taxon>
        <taxon>Bacillati</taxon>
        <taxon>Bacillota</taxon>
        <taxon>Clostridia</taxon>
        <taxon>Eubacteriales</taxon>
        <taxon>Eubacteriales Family XII. Incertae Sedis</taxon>
        <taxon>Fusibacter</taxon>
    </lineage>
</organism>
<sequence length="301" mass="33391">MKLLKGDFLELQNFSVNDGDGIRTTVFFAGCPLMCEWCANPEGFTSAPKIAYYEDLCVKCGACVPVCPQNIGIDLNSMEARGACNACGECVKACETGARRPLVHSYTVEEVLKIIERQAIFYRYSKGGVTFSGGEATRQVSVLKALVDVLYDQGISLSIETSGYFQFEKVAPILQKMDLIFVDIKHMDAQIHFDYTGVSNQMILDNIVKMNTLKIPVVIRIPVINGVNADVENIRQTAIFVKKTLDLPQIELLPYHAFGNEKYRALGMKTPSEHFSSPDADQITALEEVIRAEGVHIVSYK</sequence>
<keyword evidence="7" id="KW-0408">Iron</keyword>
<dbReference type="PANTHER" id="PTHR30352:SF4">
    <property type="entry name" value="PYRUVATE FORMATE-LYASE 2-ACTIVATING ENZYME"/>
    <property type="match status" value="1"/>
</dbReference>
<dbReference type="SUPFAM" id="SSF102114">
    <property type="entry name" value="Radical SAM enzymes"/>
    <property type="match status" value="1"/>
</dbReference>
<dbReference type="EMBL" id="JADKNH010000007">
    <property type="protein sequence ID" value="MBF4694007.1"/>
    <property type="molecule type" value="Genomic_DNA"/>
</dbReference>
<dbReference type="InterPro" id="IPR017896">
    <property type="entry name" value="4Fe4S_Fe-S-bd"/>
</dbReference>
<dbReference type="PROSITE" id="PS51918">
    <property type="entry name" value="RADICAL_SAM"/>
    <property type="match status" value="1"/>
</dbReference>
<comment type="catalytic activity">
    <reaction evidence="9">
        <text>glycyl-[protein] + reduced [flavodoxin] + S-adenosyl-L-methionine = glycin-2-yl radical-[protein] + semiquinone [flavodoxin] + 5'-deoxyadenosine + L-methionine + H(+)</text>
        <dbReference type="Rhea" id="RHEA:61976"/>
        <dbReference type="Rhea" id="RHEA-COMP:10622"/>
        <dbReference type="Rhea" id="RHEA-COMP:14480"/>
        <dbReference type="Rhea" id="RHEA-COMP:15993"/>
        <dbReference type="Rhea" id="RHEA-COMP:15994"/>
        <dbReference type="ChEBI" id="CHEBI:15378"/>
        <dbReference type="ChEBI" id="CHEBI:17319"/>
        <dbReference type="ChEBI" id="CHEBI:29947"/>
        <dbReference type="ChEBI" id="CHEBI:32722"/>
        <dbReference type="ChEBI" id="CHEBI:57618"/>
        <dbReference type="ChEBI" id="CHEBI:57844"/>
        <dbReference type="ChEBI" id="CHEBI:59789"/>
        <dbReference type="ChEBI" id="CHEBI:140311"/>
    </reaction>
</comment>
<evidence type="ECO:0000256" key="6">
    <source>
        <dbReference type="ARBA" id="ARBA00023002"/>
    </source>
</evidence>
<gene>
    <name evidence="12" type="ORF">ISU02_12880</name>
</gene>
<dbReference type="InterPro" id="IPR034457">
    <property type="entry name" value="Organic_radical-activating"/>
</dbReference>
<dbReference type="InterPro" id="IPR017900">
    <property type="entry name" value="4Fe4S_Fe_S_CS"/>
</dbReference>
<feature type="domain" description="4Fe-4S ferredoxin-type" evidence="10">
    <location>
        <begin position="48"/>
        <end position="78"/>
    </location>
</feature>
<evidence type="ECO:0000256" key="5">
    <source>
        <dbReference type="ARBA" id="ARBA00022723"/>
    </source>
</evidence>
<dbReference type="PROSITE" id="PS51379">
    <property type="entry name" value="4FE4S_FER_2"/>
    <property type="match status" value="1"/>
</dbReference>
<dbReference type="PANTHER" id="PTHR30352">
    <property type="entry name" value="PYRUVATE FORMATE-LYASE-ACTIVATING ENZYME"/>
    <property type="match status" value="1"/>
</dbReference>
<dbReference type="Pfam" id="PF04055">
    <property type="entry name" value="Radical_SAM"/>
    <property type="match status" value="1"/>
</dbReference>
<accession>A0ABR9ZU82</accession>
<dbReference type="SFLD" id="SFLDG01118">
    <property type="entry name" value="activating_enzymes__group_2"/>
    <property type="match status" value="1"/>
</dbReference>
<dbReference type="NCBIfam" id="TIGR02494">
    <property type="entry name" value="PFLE_PFLC"/>
    <property type="match status" value="1"/>
</dbReference>
<protein>
    <submittedName>
        <fullName evidence="12">Glycyl-radical enzyme activating protein</fullName>
    </submittedName>
</protein>
<keyword evidence="3" id="KW-0004">4Fe-4S</keyword>
<evidence type="ECO:0000256" key="2">
    <source>
        <dbReference type="ARBA" id="ARBA00009777"/>
    </source>
</evidence>
<dbReference type="SFLD" id="SFLDG01066">
    <property type="entry name" value="organic_radical-activating_enz"/>
    <property type="match status" value="1"/>
</dbReference>
<evidence type="ECO:0000313" key="13">
    <source>
        <dbReference type="Proteomes" id="UP000614200"/>
    </source>
</evidence>
<evidence type="ECO:0000256" key="4">
    <source>
        <dbReference type="ARBA" id="ARBA00022691"/>
    </source>
</evidence>
<keyword evidence="8" id="KW-0411">Iron-sulfur</keyword>
<evidence type="ECO:0000256" key="9">
    <source>
        <dbReference type="ARBA" id="ARBA00047365"/>
    </source>
</evidence>
<dbReference type="PROSITE" id="PS01087">
    <property type="entry name" value="RADICAL_ACTIVATING"/>
    <property type="match status" value="1"/>
</dbReference>
<dbReference type="InterPro" id="IPR007197">
    <property type="entry name" value="rSAM"/>
</dbReference>
<evidence type="ECO:0000313" key="12">
    <source>
        <dbReference type="EMBL" id="MBF4694007.1"/>
    </source>
</evidence>
<name>A0ABR9ZU82_9FIRM</name>
<dbReference type="RefSeq" id="WP_194702241.1">
    <property type="nucleotide sequence ID" value="NZ_JADKNH010000007.1"/>
</dbReference>
<dbReference type="InterPro" id="IPR040074">
    <property type="entry name" value="BssD/PflA/YjjW"/>
</dbReference>
<dbReference type="PROSITE" id="PS00198">
    <property type="entry name" value="4FE4S_FER_1"/>
    <property type="match status" value="2"/>
</dbReference>
<evidence type="ECO:0000259" key="10">
    <source>
        <dbReference type="PROSITE" id="PS51379"/>
    </source>
</evidence>
<dbReference type="Proteomes" id="UP000614200">
    <property type="component" value="Unassembled WGS sequence"/>
</dbReference>
<proteinExistence type="inferred from homology"/>
<keyword evidence="4" id="KW-0949">S-adenosyl-L-methionine</keyword>
<evidence type="ECO:0000256" key="1">
    <source>
        <dbReference type="ARBA" id="ARBA00001966"/>
    </source>
</evidence>
<comment type="cofactor">
    <cofactor evidence="1">
        <name>[4Fe-4S] cluster</name>
        <dbReference type="ChEBI" id="CHEBI:49883"/>
    </cofactor>
</comment>
<keyword evidence="5" id="KW-0479">Metal-binding</keyword>
<comment type="similarity">
    <text evidence="2">Belongs to the organic radical-activating enzymes family.</text>
</comment>